<evidence type="ECO:0000313" key="13">
    <source>
        <dbReference type="EMBL" id="OGZ40077.1"/>
    </source>
</evidence>
<dbReference type="Pfam" id="PF00391">
    <property type="entry name" value="PEP-utilizers"/>
    <property type="match status" value="1"/>
</dbReference>
<dbReference type="InterPro" id="IPR040442">
    <property type="entry name" value="Pyrv_kinase-like_dom_sf"/>
</dbReference>
<comment type="cofactor">
    <cofactor evidence="1">
        <name>Mg(2+)</name>
        <dbReference type="ChEBI" id="CHEBI:18420"/>
    </cofactor>
</comment>
<evidence type="ECO:0000256" key="9">
    <source>
        <dbReference type="ARBA" id="ARBA00022842"/>
    </source>
</evidence>
<keyword evidence="7" id="KW-0418">Kinase</keyword>
<protein>
    <recommendedName>
        <fullName evidence="3">Phosphoenolpyruvate synthase</fullName>
    </recommendedName>
</protein>
<feature type="domain" description="Pyruvate phosphate dikinase AMP/ATP-binding" evidence="11">
    <location>
        <begin position="4"/>
        <end position="66"/>
    </location>
</feature>
<dbReference type="Pfam" id="PF02896">
    <property type="entry name" value="PEP-utilizers_C"/>
    <property type="match status" value="1"/>
</dbReference>
<dbReference type="InterPro" id="IPR002192">
    <property type="entry name" value="PPDK_AMP/ATP-bd"/>
</dbReference>
<reference evidence="13 14" key="1">
    <citation type="journal article" date="2016" name="Nat. Commun.">
        <title>Thousands of microbial genomes shed light on interconnected biogeochemical processes in an aquifer system.</title>
        <authorList>
            <person name="Anantharaman K."/>
            <person name="Brown C.T."/>
            <person name="Hug L.A."/>
            <person name="Sharon I."/>
            <person name="Castelle C.J."/>
            <person name="Probst A.J."/>
            <person name="Thomas B.C."/>
            <person name="Singh A."/>
            <person name="Wilkins M.J."/>
            <person name="Karaoz U."/>
            <person name="Brodie E.L."/>
            <person name="Williams K.H."/>
            <person name="Hubbard S.S."/>
            <person name="Banfield J.F."/>
        </authorList>
    </citation>
    <scope>NUCLEOTIDE SEQUENCE [LARGE SCALE GENOMIC DNA]</scope>
</reference>
<dbReference type="InterPro" id="IPR036637">
    <property type="entry name" value="Phosphohistidine_dom_sf"/>
</dbReference>
<evidence type="ECO:0000313" key="14">
    <source>
        <dbReference type="Proteomes" id="UP000177020"/>
    </source>
</evidence>
<gene>
    <name evidence="13" type="ORF">A3I20_00705</name>
</gene>
<comment type="similarity">
    <text evidence="2">Belongs to the PEP-utilizing enzyme family.</text>
</comment>
<dbReference type="PANTHER" id="PTHR43030:SF1">
    <property type="entry name" value="PHOSPHOENOLPYRUVATE SYNTHASE"/>
    <property type="match status" value="1"/>
</dbReference>
<dbReference type="Gene3D" id="3.50.30.10">
    <property type="entry name" value="Phosphohistidine domain"/>
    <property type="match status" value="1"/>
</dbReference>
<dbReference type="GO" id="GO:0008986">
    <property type="term" value="F:pyruvate, water dikinase activity"/>
    <property type="evidence" value="ECO:0007669"/>
    <property type="project" value="InterPro"/>
</dbReference>
<dbReference type="NCBIfam" id="NF005057">
    <property type="entry name" value="PRK06464.1"/>
    <property type="match status" value="1"/>
</dbReference>
<dbReference type="InterPro" id="IPR000121">
    <property type="entry name" value="PEP_util_C"/>
</dbReference>
<dbReference type="PROSITE" id="PS00370">
    <property type="entry name" value="PEP_ENZYMES_PHOS_SITE"/>
    <property type="match status" value="1"/>
</dbReference>
<evidence type="ECO:0000259" key="10">
    <source>
        <dbReference type="Pfam" id="PF00391"/>
    </source>
</evidence>
<keyword evidence="9" id="KW-0460">Magnesium</keyword>
<evidence type="ECO:0000256" key="6">
    <source>
        <dbReference type="ARBA" id="ARBA00022741"/>
    </source>
</evidence>
<evidence type="ECO:0000259" key="11">
    <source>
        <dbReference type="Pfam" id="PF01326"/>
    </source>
</evidence>
<keyword evidence="8" id="KW-0067">ATP-binding</keyword>
<evidence type="ECO:0000256" key="3">
    <source>
        <dbReference type="ARBA" id="ARBA00021623"/>
    </source>
</evidence>
<dbReference type="SUPFAM" id="SSF56059">
    <property type="entry name" value="Glutathione synthetase ATP-binding domain-like"/>
    <property type="match status" value="1"/>
</dbReference>
<evidence type="ECO:0000256" key="7">
    <source>
        <dbReference type="ARBA" id="ARBA00022777"/>
    </source>
</evidence>
<evidence type="ECO:0000256" key="2">
    <source>
        <dbReference type="ARBA" id="ARBA00007837"/>
    </source>
</evidence>
<evidence type="ECO:0000256" key="5">
    <source>
        <dbReference type="ARBA" id="ARBA00022723"/>
    </source>
</evidence>
<sequence>RITISRQYQKKQKLEDSYIIKLAHIGKQLEDHYGKPQDIEWGLYNKKLYIVQTRPVTTIGKREETVNVDITSKIPVQDIILEGSPASPGYASGKVTIIHSAKELSKIKQGNILVTEMTNPDFVPAMRKASAIVTDEGGVTSHAAIVSRELGIPAVVGTRLATSILKNSEVITVNGYNGQVYSGDYAEVLRTIKPEKDYSEYKNAKTATKVYVNLGEMELAQKVGQMGVDGIGLLRAEFMIAGIGKHPRKFIEEKKQKVFIDKLVEGLKIFVEAFEGRPVIYRATDFKTNEYRSLKGGEEYEGEENNPMIGFRGVCRYLADSEVFKMEIEAIKIIRNKMGYKNLHLMLPFVRTTKELIDVKKLLTTFGLTRKGSFELYLMVEIPSVVILLDDFIDVGIDGISIGSNDLAMLILGVDRDNEKVSGIFDERNPAVLWALEKAITTAKKRNIKASICGQAPSRFPELTRNLVKWGITSVSVSPDVAYLTRKIISEAEFEKARKS</sequence>
<dbReference type="InterPro" id="IPR015813">
    <property type="entry name" value="Pyrv/PenolPyrv_kinase-like_dom"/>
</dbReference>
<keyword evidence="5" id="KW-0479">Metal-binding</keyword>
<evidence type="ECO:0000256" key="4">
    <source>
        <dbReference type="ARBA" id="ARBA00022679"/>
    </source>
</evidence>
<dbReference type="SUPFAM" id="SSF51621">
    <property type="entry name" value="Phosphoenolpyruvate/pyruvate domain"/>
    <property type="match status" value="1"/>
</dbReference>
<dbReference type="SUPFAM" id="SSF52009">
    <property type="entry name" value="Phosphohistidine domain"/>
    <property type="match status" value="1"/>
</dbReference>
<keyword evidence="4" id="KW-0808">Transferase</keyword>
<dbReference type="PRINTS" id="PR01736">
    <property type="entry name" value="PHPHTRNFRASE"/>
</dbReference>
<name>A0A1G2FQJ7_9BACT</name>
<dbReference type="Gene3D" id="3.30.470.20">
    <property type="entry name" value="ATP-grasp fold, B domain"/>
    <property type="match status" value="1"/>
</dbReference>
<feature type="domain" description="PEP-utilising enzyme mobile" evidence="10">
    <location>
        <begin position="107"/>
        <end position="178"/>
    </location>
</feature>
<dbReference type="AlphaFoldDB" id="A0A1G2FQJ7"/>
<dbReference type="GO" id="GO:0005524">
    <property type="term" value="F:ATP binding"/>
    <property type="evidence" value="ECO:0007669"/>
    <property type="project" value="UniProtKB-KW"/>
</dbReference>
<dbReference type="InterPro" id="IPR006319">
    <property type="entry name" value="PEP_synth"/>
</dbReference>
<keyword evidence="13" id="KW-0670">Pyruvate</keyword>
<comment type="caution">
    <text evidence="13">The sequence shown here is derived from an EMBL/GenBank/DDBJ whole genome shotgun (WGS) entry which is preliminary data.</text>
</comment>
<dbReference type="InterPro" id="IPR008279">
    <property type="entry name" value="PEP-util_enz_mobile_dom"/>
</dbReference>
<accession>A0A1G2FQJ7</accession>
<keyword evidence="6" id="KW-0547">Nucleotide-binding</keyword>
<evidence type="ECO:0000256" key="8">
    <source>
        <dbReference type="ARBA" id="ARBA00022840"/>
    </source>
</evidence>
<dbReference type="Proteomes" id="UP000177020">
    <property type="component" value="Unassembled WGS sequence"/>
</dbReference>
<dbReference type="PANTHER" id="PTHR43030">
    <property type="entry name" value="PHOSPHOENOLPYRUVATE SYNTHASE"/>
    <property type="match status" value="1"/>
</dbReference>
<feature type="non-terminal residue" evidence="13">
    <location>
        <position position="1"/>
    </location>
</feature>
<proteinExistence type="inferred from homology"/>
<evidence type="ECO:0000256" key="1">
    <source>
        <dbReference type="ARBA" id="ARBA00001946"/>
    </source>
</evidence>
<dbReference type="Gene3D" id="3.20.20.60">
    <property type="entry name" value="Phosphoenolpyruvate-binding domains"/>
    <property type="match status" value="1"/>
</dbReference>
<feature type="domain" description="PEP-utilising enzyme C-terminal" evidence="12">
    <location>
        <begin position="201"/>
        <end position="493"/>
    </location>
</feature>
<dbReference type="GO" id="GO:0046872">
    <property type="term" value="F:metal ion binding"/>
    <property type="evidence" value="ECO:0007669"/>
    <property type="project" value="UniProtKB-KW"/>
</dbReference>
<dbReference type="Pfam" id="PF01326">
    <property type="entry name" value="PPDK_N"/>
    <property type="match status" value="1"/>
</dbReference>
<organism evidence="13 14">
    <name type="scientific">Candidatus Portnoybacteria bacterium RIFCSPLOWO2_02_FULL_40_15</name>
    <dbReference type="NCBI Taxonomy" id="1802002"/>
    <lineage>
        <taxon>Bacteria</taxon>
        <taxon>Candidatus Portnoyibacteriota</taxon>
    </lineage>
</organism>
<dbReference type="InterPro" id="IPR018274">
    <property type="entry name" value="PEP_util_AS"/>
</dbReference>
<evidence type="ECO:0000259" key="12">
    <source>
        <dbReference type="Pfam" id="PF02896"/>
    </source>
</evidence>
<dbReference type="EMBL" id="MHNG01000026">
    <property type="protein sequence ID" value="OGZ40077.1"/>
    <property type="molecule type" value="Genomic_DNA"/>
</dbReference>